<dbReference type="InterPro" id="IPR006683">
    <property type="entry name" value="Thioestr_dom"/>
</dbReference>
<dbReference type="InterPro" id="IPR006684">
    <property type="entry name" value="YbgC/YbaW"/>
</dbReference>
<dbReference type="Pfam" id="PF03061">
    <property type="entry name" value="4HBT"/>
    <property type="match status" value="1"/>
</dbReference>
<dbReference type="GO" id="GO:0016787">
    <property type="term" value="F:hydrolase activity"/>
    <property type="evidence" value="ECO:0007669"/>
    <property type="project" value="UniProtKB-KW"/>
</dbReference>
<evidence type="ECO:0000259" key="2">
    <source>
        <dbReference type="Pfam" id="PF03061"/>
    </source>
</evidence>
<feature type="domain" description="Thioesterase" evidence="2">
    <location>
        <begin position="18"/>
        <end position="98"/>
    </location>
</feature>
<keyword evidence="1" id="KW-0378">Hydrolase</keyword>
<proteinExistence type="predicted"/>
<dbReference type="Gene3D" id="3.10.129.10">
    <property type="entry name" value="Hotdog Thioesterase"/>
    <property type="match status" value="1"/>
</dbReference>
<dbReference type="CDD" id="cd00586">
    <property type="entry name" value="4HBT"/>
    <property type="match status" value="1"/>
</dbReference>
<dbReference type="EMBL" id="UOFY01000052">
    <property type="protein sequence ID" value="VAX10584.1"/>
    <property type="molecule type" value="Genomic_DNA"/>
</dbReference>
<name>A0A3B1BF97_9ZZZZ</name>
<sequence>MINGFPIRVEFEDVDSYKIAHHTKLLAYMERARTLYFRNDGISLKKLPFAILVYQVSMRFIKPAKLFDELIVTAKIRECDGYTFKVDQKIFRDDELLVKAQVVHALQDFTTYEMVLVPDSIINMSGI</sequence>
<reference evidence="3" key="1">
    <citation type="submission" date="2018-06" db="EMBL/GenBank/DDBJ databases">
        <authorList>
            <person name="Zhirakovskaya E."/>
        </authorList>
    </citation>
    <scope>NUCLEOTIDE SEQUENCE</scope>
</reference>
<evidence type="ECO:0000313" key="3">
    <source>
        <dbReference type="EMBL" id="VAX10584.1"/>
    </source>
</evidence>
<dbReference type="SUPFAM" id="SSF54637">
    <property type="entry name" value="Thioesterase/thiol ester dehydrase-isomerase"/>
    <property type="match status" value="1"/>
</dbReference>
<evidence type="ECO:0000256" key="1">
    <source>
        <dbReference type="ARBA" id="ARBA00022801"/>
    </source>
</evidence>
<protein>
    <recommendedName>
        <fullName evidence="2">Thioesterase domain-containing protein</fullName>
    </recommendedName>
</protein>
<dbReference type="PIRSF" id="PIRSF003230">
    <property type="entry name" value="YbgC"/>
    <property type="match status" value="1"/>
</dbReference>
<dbReference type="AlphaFoldDB" id="A0A3B1BF97"/>
<dbReference type="InterPro" id="IPR029069">
    <property type="entry name" value="HotDog_dom_sf"/>
</dbReference>
<gene>
    <name evidence="3" type="ORF">MNBD_GAMMA25-301</name>
</gene>
<accession>A0A3B1BF97</accession>
<organism evidence="3">
    <name type="scientific">hydrothermal vent metagenome</name>
    <dbReference type="NCBI Taxonomy" id="652676"/>
    <lineage>
        <taxon>unclassified sequences</taxon>
        <taxon>metagenomes</taxon>
        <taxon>ecological metagenomes</taxon>
    </lineage>
</organism>